<name>A0A6A5QMV5_AMPQU</name>
<keyword evidence="2" id="KW-1185">Reference proteome</keyword>
<dbReference type="OrthoDB" id="2322999at2759"/>
<sequence>MRFFTAYNSILALQDAASFVDDKILATLSGPMRQLFLDHNAYEQYSIALLHNHFLVGEEERLVEVHYTSAPWKVGSERTDFVPHYKGTILPRSFRYYQGMVIPYEFAYLKEALSPIVSISIFGIRSLDDRDPNLSVEITEGRVNIMLEPDAIPEAELIDLSLS</sequence>
<organism evidence="1 2">
    <name type="scientific">Ampelomyces quisqualis</name>
    <name type="common">Powdery mildew agent</name>
    <dbReference type="NCBI Taxonomy" id="50730"/>
    <lineage>
        <taxon>Eukaryota</taxon>
        <taxon>Fungi</taxon>
        <taxon>Dikarya</taxon>
        <taxon>Ascomycota</taxon>
        <taxon>Pezizomycotina</taxon>
        <taxon>Dothideomycetes</taxon>
        <taxon>Pleosporomycetidae</taxon>
        <taxon>Pleosporales</taxon>
        <taxon>Pleosporineae</taxon>
        <taxon>Phaeosphaeriaceae</taxon>
        <taxon>Ampelomyces</taxon>
    </lineage>
</organism>
<evidence type="ECO:0000313" key="1">
    <source>
        <dbReference type="EMBL" id="KAF1917111.1"/>
    </source>
</evidence>
<accession>A0A6A5QMV5</accession>
<protein>
    <submittedName>
        <fullName evidence="1">Uncharacterized protein</fullName>
    </submittedName>
</protein>
<dbReference type="Proteomes" id="UP000800096">
    <property type="component" value="Unassembled WGS sequence"/>
</dbReference>
<proteinExistence type="predicted"/>
<gene>
    <name evidence="1" type="ORF">BDU57DRAFT_587917</name>
</gene>
<evidence type="ECO:0000313" key="2">
    <source>
        <dbReference type="Proteomes" id="UP000800096"/>
    </source>
</evidence>
<dbReference type="AlphaFoldDB" id="A0A6A5QMV5"/>
<dbReference type="EMBL" id="ML979135">
    <property type="protein sequence ID" value="KAF1917111.1"/>
    <property type="molecule type" value="Genomic_DNA"/>
</dbReference>
<reference evidence="1" key="1">
    <citation type="journal article" date="2020" name="Stud. Mycol.">
        <title>101 Dothideomycetes genomes: a test case for predicting lifestyles and emergence of pathogens.</title>
        <authorList>
            <person name="Haridas S."/>
            <person name="Albert R."/>
            <person name="Binder M."/>
            <person name="Bloem J."/>
            <person name="Labutti K."/>
            <person name="Salamov A."/>
            <person name="Andreopoulos B."/>
            <person name="Baker S."/>
            <person name="Barry K."/>
            <person name="Bills G."/>
            <person name="Bluhm B."/>
            <person name="Cannon C."/>
            <person name="Castanera R."/>
            <person name="Culley D."/>
            <person name="Daum C."/>
            <person name="Ezra D."/>
            <person name="Gonzalez J."/>
            <person name="Henrissat B."/>
            <person name="Kuo A."/>
            <person name="Liang C."/>
            <person name="Lipzen A."/>
            <person name="Lutzoni F."/>
            <person name="Magnuson J."/>
            <person name="Mondo S."/>
            <person name="Nolan M."/>
            <person name="Ohm R."/>
            <person name="Pangilinan J."/>
            <person name="Park H.-J."/>
            <person name="Ramirez L."/>
            <person name="Alfaro M."/>
            <person name="Sun H."/>
            <person name="Tritt A."/>
            <person name="Yoshinaga Y."/>
            <person name="Zwiers L.-H."/>
            <person name="Turgeon B."/>
            <person name="Goodwin S."/>
            <person name="Spatafora J."/>
            <person name="Crous P."/>
            <person name="Grigoriev I."/>
        </authorList>
    </citation>
    <scope>NUCLEOTIDE SEQUENCE</scope>
    <source>
        <strain evidence="1">HMLAC05119</strain>
    </source>
</reference>